<comment type="subcellular location">
    <subcellularLocation>
        <location evidence="1">Membrane</location>
        <topology evidence="1">Multi-pass membrane protein</topology>
    </subcellularLocation>
</comment>
<feature type="transmembrane region" description="Helical" evidence="7">
    <location>
        <begin position="48"/>
        <end position="71"/>
    </location>
</feature>
<dbReference type="GO" id="GO:0016020">
    <property type="term" value="C:membrane"/>
    <property type="evidence" value="ECO:0007669"/>
    <property type="project" value="UniProtKB-SubCell"/>
</dbReference>
<evidence type="ECO:0000256" key="6">
    <source>
        <dbReference type="SAM" id="MobiDB-lite"/>
    </source>
</evidence>
<dbReference type="Proteomes" id="UP000266841">
    <property type="component" value="Unassembled WGS sequence"/>
</dbReference>
<feature type="compositionally biased region" description="Basic and acidic residues" evidence="6">
    <location>
        <begin position="621"/>
        <end position="641"/>
    </location>
</feature>
<accession>K0R3Q1</accession>
<feature type="region of interest" description="Disordered" evidence="6">
    <location>
        <begin position="543"/>
        <end position="641"/>
    </location>
</feature>
<evidence type="ECO:0000256" key="1">
    <source>
        <dbReference type="ARBA" id="ARBA00004141"/>
    </source>
</evidence>
<dbReference type="PANTHER" id="PTHR16119">
    <property type="entry name" value="TRANSMEMBRANE PROTEIN 144"/>
    <property type="match status" value="1"/>
</dbReference>
<feature type="non-terminal residue" evidence="8">
    <location>
        <position position="641"/>
    </location>
</feature>
<evidence type="ECO:0000256" key="5">
    <source>
        <dbReference type="ARBA" id="ARBA00023136"/>
    </source>
</evidence>
<dbReference type="PANTHER" id="PTHR16119:SF17">
    <property type="entry name" value="TRANSMEMBRANE PROTEIN 144"/>
    <property type="match status" value="1"/>
</dbReference>
<evidence type="ECO:0000256" key="7">
    <source>
        <dbReference type="SAM" id="Phobius"/>
    </source>
</evidence>
<feature type="region of interest" description="Disordered" evidence="6">
    <location>
        <begin position="384"/>
        <end position="445"/>
    </location>
</feature>
<name>K0R3Q1_THAOC</name>
<organism evidence="8 9">
    <name type="scientific">Thalassiosira oceanica</name>
    <name type="common">Marine diatom</name>
    <dbReference type="NCBI Taxonomy" id="159749"/>
    <lineage>
        <taxon>Eukaryota</taxon>
        <taxon>Sar</taxon>
        <taxon>Stramenopiles</taxon>
        <taxon>Ochrophyta</taxon>
        <taxon>Bacillariophyta</taxon>
        <taxon>Coscinodiscophyceae</taxon>
        <taxon>Thalassiosirophycidae</taxon>
        <taxon>Thalassiosirales</taxon>
        <taxon>Thalassiosiraceae</taxon>
        <taxon>Thalassiosira</taxon>
    </lineage>
</organism>
<gene>
    <name evidence="8" type="ORF">THAOC_34300</name>
</gene>
<dbReference type="eggNOG" id="ENOG502S3ZM">
    <property type="taxonomic scope" value="Eukaryota"/>
</dbReference>
<feature type="compositionally biased region" description="Basic and acidic residues" evidence="6">
    <location>
        <begin position="384"/>
        <end position="397"/>
    </location>
</feature>
<evidence type="ECO:0000313" key="9">
    <source>
        <dbReference type="Proteomes" id="UP000266841"/>
    </source>
</evidence>
<dbReference type="InterPro" id="IPR012435">
    <property type="entry name" value="TMEM144"/>
</dbReference>
<dbReference type="OrthoDB" id="426527at2759"/>
<reference evidence="8 9" key="1">
    <citation type="journal article" date="2012" name="Genome Biol.">
        <title>Genome and low-iron response of an oceanic diatom adapted to chronic iron limitation.</title>
        <authorList>
            <person name="Lommer M."/>
            <person name="Specht M."/>
            <person name="Roy A.S."/>
            <person name="Kraemer L."/>
            <person name="Andreson R."/>
            <person name="Gutowska M.A."/>
            <person name="Wolf J."/>
            <person name="Bergner S.V."/>
            <person name="Schilhabel M.B."/>
            <person name="Klostermeier U.C."/>
            <person name="Beiko R.G."/>
            <person name="Rosenstiel P."/>
            <person name="Hippler M."/>
            <person name="Laroche J."/>
        </authorList>
    </citation>
    <scope>NUCLEOTIDE SEQUENCE [LARGE SCALE GENOMIC DNA]</scope>
    <source>
        <strain evidence="8 9">CCMP1005</strain>
    </source>
</reference>
<feature type="transmembrane region" description="Helical" evidence="7">
    <location>
        <begin position="91"/>
        <end position="112"/>
    </location>
</feature>
<comment type="caution">
    <text evidence="8">The sequence shown here is derived from an EMBL/GenBank/DDBJ whole genome shotgun (WGS) entry which is preliminary data.</text>
</comment>
<evidence type="ECO:0000313" key="8">
    <source>
        <dbReference type="EMBL" id="EJK47010.1"/>
    </source>
</evidence>
<dbReference type="AlphaFoldDB" id="K0R3Q1"/>
<comment type="similarity">
    <text evidence="2">Belongs to the TMEM144 family.</text>
</comment>
<evidence type="ECO:0000256" key="2">
    <source>
        <dbReference type="ARBA" id="ARBA00005731"/>
    </source>
</evidence>
<feature type="transmembrane region" description="Helical" evidence="7">
    <location>
        <begin position="124"/>
        <end position="143"/>
    </location>
</feature>
<dbReference type="EMBL" id="AGNL01047420">
    <property type="protein sequence ID" value="EJK47010.1"/>
    <property type="molecule type" value="Genomic_DNA"/>
</dbReference>
<keyword evidence="3 7" id="KW-0812">Transmembrane</keyword>
<keyword evidence="5 7" id="KW-0472">Membrane</keyword>
<protein>
    <submittedName>
        <fullName evidence="8">Uncharacterized protein</fullName>
    </submittedName>
</protein>
<dbReference type="InterPro" id="IPR010651">
    <property type="entry name" value="Sugar_transport"/>
</dbReference>
<dbReference type="GO" id="GO:0015144">
    <property type="term" value="F:carbohydrate transmembrane transporter activity"/>
    <property type="evidence" value="ECO:0007669"/>
    <property type="project" value="InterPro"/>
</dbReference>
<keyword evidence="4 7" id="KW-1133">Transmembrane helix</keyword>
<evidence type="ECO:0000256" key="3">
    <source>
        <dbReference type="ARBA" id="ARBA00022692"/>
    </source>
</evidence>
<keyword evidence="9" id="KW-1185">Reference proteome</keyword>
<evidence type="ECO:0000256" key="4">
    <source>
        <dbReference type="ARBA" id="ARBA00022989"/>
    </source>
</evidence>
<feature type="compositionally biased region" description="Low complexity" evidence="6">
    <location>
        <begin position="415"/>
        <end position="428"/>
    </location>
</feature>
<feature type="compositionally biased region" description="Basic and acidic residues" evidence="6">
    <location>
        <begin position="560"/>
        <end position="594"/>
    </location>
</feature>
<feature type="transmembrane region" description="Helical" evidence="7">
    <location>
        <begin position="6"/>
        <end position="27"/>
    </location>
</feature>
<sequence length="641" mass="69705">MSDPGAVVGWFAAFIGAVGFGSFAVPIKGERANSVDVDPLVMQSYKSLMCFLTSWLVVLLGVEVTFTPWGIVSGLFWVPGGAFNIFAIRNAGLAISQGIVASSIVMVSFIWGNIIFKEPVHSEVIAYSAVWLIMLGLYGMSYYSTAESLASTEDGVTANGEDEGEEQQDLIHRKNSDPDHCHMWEALLQTEPGPVVCADVWNLGGFVPRADALLTERREWSGLCDQFLNRRSPGHNSLVDTPVYAPNVSIRRVADESVRCSAQLPFQSNVASGVHRGILVEPRECGFDSRSGEAGAGSGIQCQPGGVAYSRHVGDFLLQRGESMRNNRKVVRLCHNNNLRDTVAGLPHERDLVLVQQIVDLLVHPDLEPVVRYGRDELRPKALDRDALGYPRNERGEVGAASRRGLQQRPEERAGGSVVVGRPAGVGRVDPRRAVPDEGVPERGRVRSAPLGERHGEEEVVGAPEVELECVHCLAGRGLAEVLDDEGELAGEERAVDPLSPSAFELGDDGERHEGGIPLVGRGGDAVARPPVPPGIVEEERELLPVQLLDPPGRHRRRREPYVHLRPVHEDAEEEPVKQKPRPAPELRRDRLDRQAGGVVAGGSGARADVVGEEPAGGVDPDERHERHDWLLRRDPPGVEG</sequence>
<dbReference type="Pfam" id="PF07857">
    <property type="entry name" value="TMEM144"/>
    <property type="match status" value="1"/>
</dbReference>
<feature type="compositionally biased region" description="Basic and acidic residues" evidence="6">
    <location>
        <begin position="429"/>
        <end position="445"/>
    </location>
</feature>
<proteinExistence type="inferred from homology"/>